<evidence type="ECO:0000256" key="1">
    <source>
        <dbReference type="SAM" id="MobiDB-lite"/>
    </source>
</evidence>
<sequence length="68" mass="7837">MSIREIYLMMERAIYAEEELQEISVEYQDMWEYLEDMSARGEKPMTAKEAGSQSRGDGGWPSIATRSP</sequence>
<comment type="caution">
    <text evidence="2">The sequence shown here is derived from an EMBL/GenBank/DDBJ whole genome shotgun (WGS) entry which is preliminary data.</text>
</comment>
<organism evidence="2 3">
    <name type="scientific">Pyrus ussuriensis x Pyrus communis</name>
    <dbReference type="NCBI Taxonomy" id="2448454"/>
    <lineage>
        <taxon>Eukaryota</taxon>
        <taxon>Viridiplantae</taxon>
        <taxon>Streptophyta</taxon>
        <taxon>Embryophyta</taxon>
        <taxon>Tracheophyta</taxon>
        <taxon>Spermatophyta</taxon>
        <taxon>Magnoliopsida</taxon>
        <taxon>eudicotyledons</taxon>
        <taxon>Gunneridae</taxon>
        <taxon>Pentapetalae</taxon>
        <taxon>rosids</taxon>
        <taxon>fabids</taxon>
        <taxon>Rosales</taxon>
        <taxon>Rosaceae</taxon>
        <taxon>Amygdaloideae</taxon>
        <taxon>Maleae</taxon>
        <taxon>Pyrus</taxon>
    </lineage>
</organism>
<reference evidence="3" key="2">
    <citation type="submission" date="2019-10" db="EMBL/GenBank/DDBJ databases">
        <title>A de novo genome assembly of a pear dwarfing rootstock.</title>
        <authorList>
            <person name="Wang F."/>
            <person name="Wang J."/>
            <person name="Li S."/>
            <person name="Zhang Y."/>
            <person name="Fang M."/>
            <person name="Ma L."/>
            <person name="Zhao Y."/>
            <person name="Jiang S."/>
        </authorList>
    </citation>
    <scope>NUCLEOTIDE SEQUENCE [LARGE SCALE GENOMIC DNA]</scope>
</reference>
<dbReference type="EMBL" id="SMOL01000143">
    <property type="protein sequence ID" value="KAB2631491.1"/>
    <property type="molecule type" value="Genomic_DNA"/>
</dbReference>
<feature type="region of interest" description="Disordered" evidence="1">
    <location>
        <begin position="42"/>
        <end position="68"/>
    </location>
</feature>
<dbReference type="Proteomes" id="UP000327157">
    <property type="component" value="Chromosome 12"/>
</dbReference>
<proteinExistence type="predicted"/>
<keyword evidence="3" id="KW-1185">Reference proteome</keyword>
<accession>A0A5N5HZ80</accession>
<reference evidence="2 3" key="1">
    <citation type="submission" date="2019-09" db="EMBL/GenBank/DDBJ databases">
        <authorList>
            <person name="Ou C."/>
        </authorList>
    </citation>
    <scope>NUCLEOTIDE SEQUENCE [LARGE SCALE GENOMIC DNA]</scope>
    <source>
        <strain evidence="2">S2</strain>
        <tissue evidence="2">Leaf</tissue>
    </source>
</reference>
<evidence type="ECO:0000313" key="2">
    <source>
        <dbReference type="EMBL" id="KAB2631491.1"/>
    </source>
</evidence>
<gene>
    <name evidence="2" type="ORF">D8674_009010</name>
</gene>
<reference evidence="2 3" key="3">
    <citation type="submission" date="2019-11" db="EMBL/GenBank/DDBJ databases">
        <title>A de novo genome assembly of a pear dwarfing rootstock.</title>
        <authorList>
            <person name="Wang F."/>
            <person name="Wang J."/>
            <person name="Li S."/>
            <person name="Zhang Y."/>
            <person name="Fang M."/>
            <person name="Ma L."/>
            <person name="Zhao Y."/>
            <person name="Jiang S."/>
        </authorList>
    </citation>
    <scope>NUCLEOTIDE SEQUENCE [LARGE SCALE GENOMIC DNA]</scope>
    <source>
        <strain evidence="2">S2</strain>
        <tissue evidence="2">Leaf</tissue>
    </source>
</reference>
<name>A0A5N5HZ80_9ROSA</name>
<evidence type="ECO:0000313" key="3">
    <source>
        <dbReference type="Proteomes" id="UP000327157"/>
    </source>
</evidence>
<protein>
    <submittedName>
        <fullName evidence="2">Uncharacterized protein</fullName>
    </submittedName>
</protein>
<dbReference type="AlphaFoldDB" id="A0A5N5HZ80"/>